<dbReference type="EMBL" id="JAUSVK010000001">
    <property type="protein sequence ID" value="MDQ0396192.1"/>
    <property type="molecule type" value="Genomic_DNA"/>
</dbReference>
<comment type="caution">
    <text evidence="2">The sequence shown here is derived from an EMBL/GenBank/DDBJ whole genome shotgun (WGS) entry which is preliminary data.</text>
</comment>
<proteinExistence type="predicted"/>
<protein>
    <recommendedName>
        <fullName evidence="4">SGNH hydrolase-type esterase domain-containing protein</fullName>
    </recommendedName>
</protein>
<keyword evidence="3" id="KW-1185">Reference proteome</keyword>
<dbReference type="InterPro" id="IPR051532">
    <property type="entry name" value="Ester_Hydrolysis_Enzymes"/>
</dbReference>
<sequence length="369" mass="39324">MFLVLLAGFIGAGAFYGQARDGGDTPFDALRQYRHMQETQRTRRPAPIRRTKVRASPFSLPMQRLKAPPAPPPSIFVHVLGDSLADQTGAALSRLLADRPDIAVKDDTNDESGLARPDAYDWNQAVARLLAGGDRIDAVVILLGSNDEVPIEDGGAALEPHTEGWRKAYARRIDAMLAPLKARNIRIFWLGLPPMRDEALSAGMAELNGLYRDRVTAAGGLYTDIWDGFVNADGSYAASGTGLDGQPARLRLPDGVHFSDEGARIAAHFVEGDLRRALGEGAPAPVVATAPLGEPDDTLKPGVVEKPEYGPVLPLRDYDPTPGGTLLGTNAAPPPSAADPSVAAALARGEPLPPKEGRADDFRWPEGAQ</sequence>
<name>A0ABU0FNK2_9HYPH</name>
<evidence type="ECO:0000313" key="2">
    <source>
        <dbReference type="EMBL" id="MDQ0396192.1"/>
    </source>
</evidence>
<feature type="compositionally biased region" description="Basic and acidic residues" evidence="1">
    <location>
        <begin position="297"/>
        <end position="308"/>
    </location>
</feature>
<evidence type="ECO:0008006" key="4">
    <source>
        <dbReference type="Google" id="ProtNLM"/>
    </source>
</evidence>
<dbReference type="Pfam" id="PF04311">
    <property type="entry name" value="DUF459"/>
    <property type="match status" value="1"/>
</dbReference>
<dbReference type="InterPro" id="IPR007407">
    <property type="entry name" value="DUF459"/>
</dbReference>
<evidence type="ECO:0000313" key="3">
    <source>
        <dbReference type="Proteomes" id="UP001237448"/>
    </source>
</evidence>
<dbReference type="PANTHER" id="PTHR30383:SF5">
    <property type="entry name" value="SGNH HYDROLASE-TYPE ESTERASE DOMAIN-CONTAINING PROTEIN"/>
    <property type="match status" value="1"/>
</dbReference>
<dbReference type="Proteomes" id="UP001237448">
    <property type="component" value="Unassembled WGS sequence"/>
</dbReference>
<dbReference type="RefSeq" id="WP_307436096.1">
    <property type="nucleotide sequence ID" value="NZ_JAUSVK010000001.1"/>
</dbReference>
<organism evidence="2 3">
    <name type="scientific">Labrys monachus</name>
    <dbReference type="NCBI Taxonomy" id="217067"/>
    <lineage>
        <taxon>Bacteria</taxon>
        <taxon>Pseudomonadati</taxon>
        <taxon>Pseudomonadota</taxon>
        <taxon>Alphaproteobacteria</taxon>
        <taxon>Hyphomicrobiales</taxon>
        <taxon>Xanthobacteraceae</taxon>
        <taxon>Labrys</taxon>
    </lineage>
</organism>
<reference evidence="2 3" key="1">
    <citation type="submission" date="2023-07" db="EMBL/GenBank/DDBJ databases">
        <title>Genomic Encyclopedia of Type Strains, Phase IV (KMG-IV): sequencing the most valuable type-strain genomes for metagenomic binning, comparative biology and taxonomic classification.</title>
        <authorList>
            <person name="Goeker M."/>
        </authorList>
    </citation>
    <scope>NUCLEOTIDE SEQUENCE [LARGE SCALE GENOMIC DNA]</scope>
    <source>
        <strain evidence="2 3">DSM 5896</strain>
    </source>
</reference>
<evidence type="ECO:0000256" key="1">
    <source>
        <dbReference type="SAM" id="MobiDB-lite"/>
    </source>
</evidence>
<dbReference type="InterPro" id="IPR036514">
    <property type="entry name" value="SGNH_hydro_sf"/>
</dbReference>
<accession>A0ABU0FNK2</accession>
<feature type="region of interest" description="Disordered" evidence="1">
    <location>
        <begin position="287"/>
        <end position="369"/>
    </location>
</feature>
<feature type="compositionally biased region" description="Basic and acidic residues" evidence="1">
    <location>
        <begin position="353"/>
        <end position="369"/>
    </location>
</feature>
<dbReference type="SUPFAM" id="SSF52266">
    <property type="entry name" value="SGNH hydrolase"/>
    <property type="match status" value="1"/>
</dbReference>
<dbReference type="CDD" id="cd01829">
    <property type="entry name" value="SGNH_hydrolase_peri2"/>
    <property type="match status" value="1"/>
</dbReference>
<dbReference type="PANTHER" id="PTHR30383">
    <property type="entry name" value="THIOESTERASE 1/PROTEASE 1/LYSOPHOSPHOLIPASE L1"/>
    <property type="match status" value="1"/>
</dbReference>
<feature type="compositionally biased region" description="Low complexity" evidence="1">
    <location>
        <begin position="338"/>
        <end position="347"/>
    </location>
</feature>
<gene>
    <name evidence="2" type="ORF">J3R73_005984</name>
</gene>
<dbReference type="Gene3D" id="3.40.50.1110">
    <property type="entry name" value="SGNH hydrolase"/>
    <property type="match status" value="1"/>
</dbReference>